<keyword evidence="2" id="KW-1185">Reference proteome</keyword>
<name>A0ABD3VK03_SINWO</name>
<organism evidence="1 2">
    <name type="scientific">Sinanodonta woodiana</name>
    <name type="common">Chinese pond mussel</name>
    <name type="synonym">Anodonta woodiana</name>
    <dbReference type="NCBI Taxonomy" id="1069815"/>
    <lineage>
        <taxon>Eukaryota</taxon>
        <taxon>Metazoa</taxon>
        <taxon>Spiralia</taxon>
        <taxon>Lophotrochozoa</taxon>
        <taxon>Mollusca</taxon>
        <taxon>Bivalvia</taxon>
        <taxon>Autobranchia</taxon>
        <taxon>Heteroconchia</taxon>
        <taxon>Palaeoheterodonta</taxon>
        <taxon>Unionida</taxon>
        <taxon>Unionoidea</taxon>
        <taxon>Unionidae</taxon>
        <taxon>Unioninae</taxon>
        <taxon>Sinanodonta</taxon>
    </lineage>
</organism>
<dbReference type="AlphaFoldDB" id="A0ABD3VK03"/>
<accession>A0ABD3VK03</accession>
<dbReference type="Proteomes" id="UP001634394">
    <property type="component" value="Unassembled WGS sequence"/>
</dbReference>
<proteinExistence type="predicted"/>
<evidence type="ECO:0008006" key="3">
    <source>
        <dbReference type="Google" id="ProtNLM"/>
    </source>
</evidence>
<dbReference type="EMBL" id="JBJQND010000011">
    <property type="protein sequence ID" value="KAL3861921.1"/>
    <property type="molecule type" value="Genomic_DNA"/>
</dbReference>
<reference evidence="1 2" key="1">
    <citation type="submission" date="2024-11" db="EMBL/GenBank/DDBJ databases">
        <title>Chromosome-level genome assembly of the freshwater bivalve Anodonta woodiana.</title>
        <authorList>
            <person name="Chen X."/>
        </authorList>
    </citation>
    <scope>NUCLEOTIDE SEQUENCE [LARGE SCALE GENOMIC DNA]</scope>
    <source>
        <strain evidence="1">MN2024</strain>
        <tissue evidence="1">Gills</tissue>
    </source>
</reference>
<sequence length="140" mass="16694">MQISENIELGSDDEKALTKAIEHVFPSARQYLCTKHLKDNIKFYLQNKVEIDKVESDKVMRSLFGSKSIMEANTTIKFENRLDKLEQLIKEKFDSFEQYYVNNLKPRLQKFVFKPNSRSNEKNTRSTTHSIHQQYFKNFY</sequence>
<comment type="caution">
    <text evidence="1">The sequence shown here is derived from an EMBL/GenBank/DDBJ whole genome shotgun (WGS) entry which is preliminary data.</text>
</comment>
<protein>
    <recommendedName>
        <fullName evidence="3">MULE transposase domain-containing protein</fullName>
    </recommendedName>
</protein>
<evidence type="ECO:0000313" key="2">
    <source>
        <dbReference type="Proteomes" id="UP001634394"/>
    </source>
</evidence>
<gene>
    <name evidence="1" type="ORF">ACJMK2_007933</name>
</gene>
<evidence type="ECO:0000313" key="1">
    <source>
        <dbReference type="EMBL" id="KAL3861921.1"/>
    </source>
</evidence>